<dbReference type="InterPro" id="IPR054609">
    <property type="entry name" value="PF0864-like_C"/>
</dbReference>
<sequence>MTRRSLDEIDRQIVAQLSTDARTSNRQIASDLGVTEGTVRARIKRMEEEKQIRITAVTNIDRFRNGSLAYIWIEVERSYQVREVASELARITELGFVGEMLGRSDILAITMVRSNEHLAEFVHQRISGLPGVRRTESTLGVNFVKHDYRMARIVS</sequence>
<dbReference type="InterPro" id="IPR036390">
    <property type="entry name" value="WH_DNA-bd_sf"/>
</dbReference>
<dbReference type="OrthoDB" id="9809462at2"/>
<evidence type="ECO:0000256" key="3">
    <source>
        <dbReference type="ARBA" id="ARBA00023163"/>
    </source>
</evidence>
<evidence type="ECO:0000313" key="6">
    <source>
        <dbReference type="Proteomes" id="UP000234845"/>
    </source>
</evidence>
<dbReference type="InterPro" id="IPR000485">
    <property type="entry name" value="AsnC-type_HTH_dom"/>
</dbReference>
<keyword evidence="2" id="KW-0238">DNA-binding</keyword>
<dbReference type="GO" id="GO:0043565">
    <property type="term" value="F:sequence-specific DNA binding"/>
    <property type="evidence" value="ECO:0007669"/>
    <property type="project" value="InterPro"/>
</dbReference>
<dbReference type="AlphaFoldDB" id="A0A2N5XZU7"/>
<dbReference type="Pfam" id="PF22482">
    <property type="entry name" value="AsnC_trans_reg_3"/>
    <property type="match status" value="1"/>
</dbReference>
<keyword evidence="6" id="KW-1185">Reference proteome</keyword>
<dbReference type="SUPFAM" id="SSF46785">
    <property type="entry name" value="Winged helix' DNA-binding domain"/>
    <property type="match status" value="1"/>
</dbReference>
<dbReference type="Proteomes" id="UP000234845">
    <property type="component" value="Unassembled WGS sequence"/>
</dbReference>
<dbReference type="EMBL" id="PKLZ01000011">
    <property type="protein sequence ID" value="PLW81666.1"/>
    <property type="molecule type" value="Genomic_DNA"/>
</dbReference>
<dbReference type="GO" id="GO:0043200">
    <property type="term" value="P:response to amino acid"/>
    <property type="evidence" value="ECO:0007669"/>
    <property type="project" value="TreeGrafter"/>
</dbReference>
<reference evidence="6" key="1">
    <citation type="submission" date="2017-11" db="EMBL/GenBank/DDBJ databases">
        <title>The draft genome sequence of Chromatocurvus sp. F02.</title>
        <authorList>
            <person name="Du Z.-J."/>
            <person name="Chang Y.-Q."/>
        </authorList>
    </citation>
    <scope>NUCLEOTIDE SEQUENCE [LARGE SCALE GENOMIC DNA]</scope>
    <source>
        <strain evidence="6">F02</strain>
    </source>
</reference>
<evidence type="ECO:0000256" key="2">
    <source>
        <dbReference type="ARBA" id="ARBA00023125"/>
    </source>
</evidence>
<dbReference type="InterPro" id="IPR019888">
    <property type="entry name" value="Tscrpt_reg_AsnC-like"/>
</dbReference>
<proteinExistence type="predicted"/>
<evidence type="ECO:0000259" key="4">
    <source>
        <dbReference type="PROSITE" id="PS50956"/>
    </source>
</evidence>
<dbReference type="RefSeq" id="WP_101522229.1">
    <property type="nucleotide sequence ID" value="NZ_PKLZ01000011.1"/>
</dbReference>
<dbReference type="PANTHER" id="PTHR30154:SF34">
    <property type="entry name" value="TRANSCRIPTIONAL REGULATOR AZLB"/>
    <property type="match status" value="1"/>
</dbReference>
<dbReference type="PROSITE" id="PS50956">
    <property type="entry name" value="HTH_ASNC_2"/>
    <property type="match status" value="1"/>
</dbReference>
<gene>
    <name evidence="5" type="ORF">CWI75_14455</name>
</gene>
<dbReference type="Gene3D" id="1.10.10.10">
    <property type="entry name" value="Winged helix-like DNA-binding domain superfamily/Winged helix DNA-binding domain"/>
    <property type="match status" value="1"/>
</dbReference>
<name>A0A2N5XZU7_9GAMM</name>
<keyword evidence="1" id="KW-0805">Transcription regulation</keyword>
<dbReference type="PANTHER" id="PTHR30154">
    <property type="entry name" value="LEUCINE-RESPONSIVE REGULATORY PROTEIN"/>
    <property type="match status" value="1"/>
</dbReference>
<evidence type="ECO:0000256" key="1">
    <source>
        <dbReference type="ARBA" id="ARBA00023015"/>
    </source>
</evidence>
<dbReference type="SMART" id="SM00344">
    <property type="entry name" value="HTH_ASNC"/>
    <property type="match status" value="1"/>
</dbReference>
<dbReference type="InterPro" id="IPR011008">
    <property type="entry name" value="Dimeric_a/b-barrel"/>
</dbReference>
<accession>A0A2N5XZU7</accession>
<keyword evidence="3" id="KW-0804">Transcription</keyword>
<dbReference type="GO" id="GO:0005829">
    <property type="term" value="C:cytosol"/>
    <property type="evidence" value="ECO:0007669"/>
    <property type="project" value="TreeGrafter"/>
</dbReference>
<dbReference type="InterPro" id="IPR036388">
    <property type="entry name" value="WH-like_DNA-bd_sf"/>
</dbReference>
<evidence type="ECO:0000313" key="5">
    <source>
        <dbReference type="EMBL" id="PLW81666.1"/>
    </source>
</evidence>
<dbReference type="PRINTS" id="PR00033">
    <property type="entry name" value="HTHASNC"/>
</dbReference>
<organism evidence="5 6">
    <name type="scientific">Kineobactrum sediminis</name>
    <dbReference type="NCBI Taxonomy" id="1905677"/>
    <lineage>
        <taxon>Bacteria</taxon>
        <taxon>Pseudomonadati</taxon>
        <taxon>Pseudomonadota</taxon>
        <taxon>Gammaproteobacteria</taxon>
        <taxon>Cellvibrionales</taxon>
        <taxon>Halieaceae</taxon>
        <taxon>Kineobactrum</taxon>
    </lineage>
</organism>
<dbReference type="Gene3D" id="3.30.70.920">
    <property type="match status" value="1"/>
</dbReference>
<dbReference type="Pfam" id="PF13404">
    <property type="entry name" value="HTH_AsnC-type"/>
    <property type="match status" value="1"/>
</dbReference>
<feature type="domain" description="HTH asnC-type" evidence="4">
    <location>
        <begin position="6"/>
        <end position="68"/>
    </location>
</feature>
<dbReference type="SUPFAM" id="SSF54909">
    <property type="entry name" value="Dimeric alpha+beta barrel"/>
    <property type="match status" value="1"/>
</dbReference>
<protein>
    <submittedName>
        <fullName evidence="5">Lrp/AsnC family transcriptional regulator</fullName>
    </submittedName>
</protein>
<comment type="caution">
    <text evidence="5">The sequence shown here is derived from an EMBL/GenBank/DDBJ whole genome shotgun (WGS) entry which is preliminary data.</text>
</comment>